<feature type="non-terminal residue" evidence="1">
    <location>
        <position position="193"/>
    </location>
</feature>
<sequence>GNYMVKSAETCEYFVCDRADYSALTNLKKSLNKHGRRVISSMHVQTVLPQSIIKALLALCVYDFPAYQLNSLLKTKNQDILKQSKTSHESSDIDTAEFQYLLLSKECQTTIETDLSSISSLDKDSNLLVSDRCNTSESLSGLCSTKTNICELETVKALQLPSIDRSLKNITASDQLMVTYEPEHFLNKEKELQ</sequence>
<protein>
    <submittedName>
        <fullName evidence="1">Uncharacterized protein</fullName>
    </submittedName>
</protein>
<name>A0A0B6ZB45_9EUPU</name>
<evidence type="ECO:0000313" key="1">
    <source>
        <dbReference type="EMBL" id="CEK65647.1"/>
    </source>
</evidence>
<accession>A0A0B6ZB45</accession>
<reference evidence="1" key="1">
    <citation type="submission" date="2014-12" db="EMBL/GenBank/DDBJ databases">
        <title>Insight into the proteome of Arion vulgaris.</title>
        <authorList>
            <person name="Aradska J."/>
            <person name="Bulat T."/>
            <person name="Smidak R."/>
            <person name="Sarate P."/>
            <person name="Gangsoo J."/>
            <person name="Sialana F."/>
            <person name="Bilban M."/>
            <person name="Lubec G."/>
        </authorList>
    </citation>
    <scope>NUCLEOTIDE SEQUENCE</scope>
    <source>
        <tissue evidence="1">Skin</tissue>
    </source>
</reference>
<proteinExistence type="predicted"/>
<feature type="non-terminal residue" evidence="1">
    <location>
        <position position="1"/>
    </location>
</feature>
<dbReference type="AlphaFoldDB" id="A0A0B6ZB45"/>
<gene>
    <name evidence="1" type="primary">ORF55739</name>
</gene>
<dbReference type="EMBL" id="HACG01018782">
    <property type="protein sequence ID" value="CEK65647.1"/>
    <property type="molecule type" value="Transcribed_RNA"/>
</dbReference>
<organism evidence="1">
    <name type="scientific">Arion vulgaris</name>
    <dbReference type="NCBI Taxonomy" id="1028688"/>
    <lineage>
        <taxon>Eukaryota</taxon>
        <taxon>Metazoa</taxon>
        <taxon>Spiralia</taxon>
        <taxon>Lophotrochozoa</taxon>
        <taxon>Mollusca</taxon>
        <taxon>Gastropoda</taxon>
        <taxon>Heterobranchia</taxon>
        <taxon>Euthyneura</taxon>
        <taxon>Panpulmonata</taxon>
        <taxon>Eupulmonata</taxon>
        <taxon>Stylommatophora</taxon>
        <taxon>Helicina</taxon>
        <taxon>Arionoidea</taxon>
        <taxon>Arionidae</taxon>
        <taxon>Arion</taxon>
    </lineage>
</organism>